<dbReference type="GO" id="GO:0046872">
    <property type="term" value="F:metal ion binding"/>
    <property type="evidence" value="ECO:0007669"/>
    <property type="project" value="UniProtKB-KW"/>
</dbReference>
<evidence type="ECO:0000256" key="3">
    <source>
        <dbReference type="ARBA" id="ARBA00004496"/>
    </source>
</evidence>
<dbReference type="GO" id="GO:0061157">
    <property type="term" value="P:mRNA destabilization"/>
    <property type="evidence" value="ECO:0007669"/>
    <property type="project" value="UniProtKB-ARBA"/>
</dbReference>
<feature type="compositionally biased region" description="Basic and acidic residues" evidence="11">
    <location>
        <begin position="413"/>
        <end position="425"/>
    </location>
</feature>
<dbReference type="InterPro" id="IPR002058">
    <property type="entry name" value="PAP_assoc"/>
</dbReference>
<dbReference type="GO" id="GO:0031123">
    <property type="term" value="P:RNA 3'-end processing"/>
    <property type="evidence" value="ECO:0007669"/>
    <property type="project" value="TreeGrafter"/>
</dbReference>
<dbReference type="OrthoDB" id="407432at2759"/>
<dbReference type="Gene3D" id="1.10.1410.10">
    <property type="match status" value="1"/>
</dbReference>
<evidence type="ECO:0000256" key="1">
    <source>
        <dbReference type="ARBA" id="ARBA00001936"/>
    </source>
</evidence>
<feature type="compositionally biased region" description="Basic and acidic residues" evidence="11">
    <location>
        <begin position="386"/>
        <end position="400"/>
    </location>
</feature>
<evidence type="ECO:0000256" key="4">
    <source>
        <dbReference type="ARBA" id="ARBA00008593"/>
    </source>
</evidence>
<proteinExistence type="inferred from homology"/>
<evidence type="ECO:0000256" key="8">
    <source>
        <dbReference type="ARBA" id="ARBA00022723"/>
    </source>
</evidence>
<reference evidence="15" key="1">
    <citation type="submission" date="2025-08" db="UniProtKB">
        <authorList>
            <consortium name="RefSeq"/>
        </authorList>
    </citation>
    <scope>IDENTIFICATION</scope>
    <source>
        <tissue evidence="15">Young leaves</tissue>
    </source>
</reference>
<dbReference type="Pfam" id="PF22600">
    <property type="entry name" value="MTPAP-like_central"/>
    <property type="match status" value="1"/>
</dbReference>
<gene>
    <name evidence="15" type="primary">LOC103702802</name>
</gene>
<dbReference type="GeneID" id="103702802"/>
<dbReference type="GO" id="GO:0000956">
    <property type="term" value="P:nuclear-transcribed mRNA catabolic process"/>
    <property type="evidence" value="ECO:0007669"/>
    <property type="project" value="UniProtKB-ARBA"/>
</dbReference>
<dbReference type="FunFam" id="3.30.460.10:FF:000067">
    <property type="entry name" value="Terminal uridylyltransferase cid1"/>
    <property type="match status" value="1"/>
</dbReference>
<dbReference type="FunFam" id="1.10.1410.10:FF:000018">
    <property type="entry name" value="Terminal uridylyltransferase cid1"/>
    <property type="match status" value="1"/>
</dbReference>
<evidence type="ECO:0000313" key="14">
    <source>
        <dbReference type="Proteomes" id="UP000228380"/>
    </source>
</evidence>
<keyword evidence="7" id="KW-0808">Transferase</keyword>
<dbReference type="GO" id="GO:0010628">
    <property type="term" value="P:positive regulation of gene expression"/>
    <property type="evidence" value="ECO:0007669"/>
    <property type="project" value="UniProtKB-ARBA"/>
</dbReference>
<evidence type="ECO:0000256" key="2">
    <source>
        <dbReference type="ARBA" id="ARBA00001946"/>
    </source>
</evidence>
<dbReference type="AlphaFoldDB" id="A0A8B7BR14"/>
<dbReference type="CDD" id="cd05402">
    <property type="entry name" value="NT_PAP_TUTase"/>
    <property type="match status" value="1"/>
</dbReference>
<feature type="compositionally biased region" description="Basic and acidic residues" evidence="11">
    <location>
        <begin position="314"/>
        <end position="365"/>
    </location>
</feature>
<dbReference type="GO" id="GO:0050265">
    <property type="term" value="F:RNA uridylyltransferase activity"/>
    <property type="evidence" value="ECO:0007669"/>
    <property type="project" value="UniProtKB-EC"/>
</dbReference>
<feature type="compositionally biased region" description="Low complexity" evidence="11">
    <location>
        <begin position="42"/>
        <end position="59"/>
    </location>
</feature>
<feature type="region of interest" description="Disordered" evidence="11">
    <location>
        <begin position="121"/>
        <end position="140"/>
    </location>
</feature>
<accession>A0A8B7BR14</accession>
<feature type="domain" description="PAP-associated" evidence="12">
    <location>
        <begin position="717"/>
        <end position="776"/>
    </location>
</feature>
<evidence type="ECO:0000256" key="9">
    <source>
        <dbReference type="ARBA" id="ARBA00022842"/>
    </source>
</evidence>
<comment type="similarity">
    <text evidence="4">Belongs to the DNA polymerase type-B-like family.</text>
</comment>
<comment type="catalytic activity">
    <reaction evidence="10">
        <text>RNA(n) + UTP = RNA(n)-3'-uridine ribonucleotide + diphosphate</text>
        <dbReference type="Rhea" id="RHEA:14785"/>
        <dbReference type="Rhea" id="RHEA-COMP:14527"/>
        <dbReference type="Rhea" id="RHEA-COMP:17348"/>
        <dbReference type="ChEBI" id="CHEBI:33019"/>
        <dbReference type="ChEBI" id="CHEBI:46398"/>
        <dbReference type="ChEBI" id="CHEBI:140395"/>
        <dbReference type="ChEBI" id="CHEBI:173116"/>
        <dbReference type="EC" id="2.7.7.52"/>
    </reaction>
</comment>
<evidence type="ECO:0000256" key="11">
    <source>
        <dbReference type="SAM" id="MobiDB-lite"/>
    </source>
</evidence>
<keyword evidence="6" id="KW-0963">Cytoplasm</keyword>
<comment type="cofactor">
    <cofactor evidence="1">
        <name>Mn(2+)</name>
        <dbReference type="ChEBI" id="CHEBI:29035"/>
    </cofactor>
</comment>
<dbReference type="KEGG" id="pda:103702802"/>
<feature type="region of interest" description="Disordered" evidence="11">
    <location>
        <begin position="1"/>
        <end position="65"/>
    </location>
</feature>
<dbReference type="GO" id="GO:0005737">
    <property type="term" value="C:cytoplasm"/>
    <property type="evidence" value="ECO:0007669"/>
    <property type="project" value="UniProtKB-SubCell"/>
</dbReference>
<protein>
    <recommendedName>
        <fullName evidence="5">RNA uridylyltransferase</fullName>
        <ecNumber evidence="5">2.7.7.52</ecNumber>
    </recommendedName>
</protein>
<evidence type="ECO:0000259" key="12">
    <source>
        <dbReference type="Pfam" id="PF03828"/>
    </source>
</evidence>
<dbReference type="SUPFAM" id="SSF81301">
    <property type="entry name" value="Nucleotidyltransferase"/>
    <property type="match status" value="1"/>
</dbReference>
<feature type="region of interest" description="Disordered" evidence="11">
    <location>
        <begin position="194"/>
        <end position="217"/>
    </location>
</feature>
<feature type="compositionally biased region" description="Low complexity" evidence="11">
    <location>
        <begin position="366"/>
        <end position="378"/>
    </location>
</feature>
<evidence type="ECO:0000256" key="7">
    <source>
        <dbReference type="ARBA" id="ARBA00022679"/>
    </source>
</evidence>
<evidence type="ECO:0000256" key="6">
    <source>
        <dbReference type="ARBA" id="ARBA00022490"/>
    </source>
</evidence>
<dbReference type="PANTHER" id="PTHR12271:SF40">
    <property type="entry name" value="POLY(A) RNA POLYMERASE GLD2"/>
    <property type="match status" value="1"/>
</dbReference>
<dbReference type="RefSeq" id="XP_008783591.2">
    <property type="nucleotide sequence ID" value="XM_008785369.4"/>
</dbReference>
<feature type="compositionally biased region" description="Gly residues" evidence="11">
    <location>
        <begin position="1"/>
        <end position="10"/>
    </location>
</feature>
<dbReference type="SUPFAM" id="SSF81631">
    <property type="entry name" value="PAP/OAS1 substrate-binding domain"/>
    <property type="match status" value="1"/>
</dbReference>
<feature type="domain" description="Poly(A) RNA polymerase mitochondrial-like central palm" evidence="13">
    <location>
        <begin position="497"/>
        <end position="629"/>
    </location>
</feature>
<evidence type="ECO:0000259" key="13">
    <source>
        <dbReference type="Pfam" id="PF22600"/>
    </source>
</evidence>
<sequence length="825" mass="92252">MADGGGGGGAPSSSSSFSRDHTTGITGVQDKPSSSSLDGAFLLRLLQTPPQTQPSASPSPLLPNCPPHYHHDPAVAAFGPSCPFFPRDFRPPPPSYPPPPPPAAGHFPEALHFSLPPLSQHPGLWPPPPGFPPLGADATGSPGTGNHPFFWMDHQRLGFSAPNVGPLAAARPSSDLYGILGHPHPDRVLVDKIESSRKVSGSRGPEERNDLRPPLGFQFPAGRAAELDRGLAGQSLPKVSSAPWKAQAERSHGHFERNHFQAQAERSRGHFERNHFHGEKGKGAPFQRSGRIREQGTPLGPVHRPQGLEQWVATHERQDGDQKVVGRRERSWRDENHQSPSHPEHVVLQREFRHDHHRTHSDIHLKSQLKSQLVSSSQPINSSRHPVGESEKDANYEVVDRGNNARRNSLESSDQREIDDISSRRDTCGEQDVLGEQLTDSLELRVDSEARNAMTHMSTSRGKDVRSDIFRGHYVSNQRVRIRRRALECRWDMDALTHSFLSIFESLVPTEEEIAKPKKLLLSLGKLVNKEWPNAQLYLYGSCANSFAVSNSDIDVCLAIDDNDISKPNILLKLADILQSGNLQNVQALTRARVPIVKLMDPVTGLSCDKCINNLLAVVNTKLLKDYAQIDDRLRQLAFIVKHWARSRHINETYQGTLSSYAYVLMCIHFLQLRKPAILPCLQAMEATYAVTIDNIECAYFDQVEKLHDFGARNKESIARLLWAFFQYWAYHHDYTSDVISVRTGSIISKQAKDWTRRIGNDRHLICIEDPFETSHDLGRVVDKNSIKILREEFERAADILQCDPNPSVTLFEPYAPNSMQSSNQ</sequence>
<dbReference type="Gene3D" id="3.30.460.10">
    <property type="entry name" value="Beta Polymerase, domain 2"/>
    <property type="match status" value="1"/>
</dbReference>
<comment type="cofactor">
    <cofactor evidence="2">
        <name>Mg(2+)</name>
        <dbReference type="ChEBI" id="CHEBI:18420"/>
    </cofactor>
</comment>
<evidence type="ECO:0000256" key="10">
    <source>
        <dbReference type="ARBA" id="ARBA00049105"/>
    </source>
</evidence>
<keyword evidence="9" id="KW-0460">Magnesium</keyword>
<dbReference type="Proteomes" id="UP000228380">
    <property type="component" value="Unplaced"/>
</dbReference>
<evidence type="ECO:0000313" key="15">
    <source>
        <dbReference type="RefSeq" id="XP_008783591.2"/>
    </source>
</evidence>
<feature type="region of interest" description="Disordered" evidence="11">
    <location>
        <begin position="274"/>
        <end position="425"/>
    </location>
</feature>
<dbReference type="InterPro" id="IPR054708">
    <property type="entry name" value="MTPAP-like_central"/>
</dbReference>
<organism evidence="14 15">
    <name type="scientific">Phoenix dactylifera</name>
    <name type="common">Date palm</name>
    <dbReference type="NCBI Taxonomy" id="42345"/>
    <lineage>
        <taxon>Eukaryota</taxon>
        <taxon>Viridiplantae</taxon>
        <taxon>Streptophyta</taxon>
        <taxon>Embryophyta</taxon>
        <taxon>Tracheophyta</taxon>
        <taxon>Spermatophyta</taxon>
        <taxon>Magnoliopsida</taxon>
        <taxon>Liliopsida</taxon>
        <taxon>Arecaceae</taxon>
        <taxon>Coryphoideae</taxon>
        <taxon>Phoeniceae</taxon>
        <taxon>Phoenix</taxon>
    </lineage>
</organism>
<dbReference type="PANTHER" id="PTHR12271">
    <property type="entry name" value="POLY A POLYMERASE CID PAP -RELATED"/>
    <property type="match status" value="1"/>
</dbReference>
<feature type="compositionally biased region" description="Polar residues" evidence="11">
    <location>
        <begin position="23"/>
        <end position="37"/>
    </location>
</feature>
<feature type="region of interest" description="Disordered" evidence="11">
    <location>
        <begin position="235"/>
        <end position="255"/>
    </location>
</feature>
<keyword evidence="14" id="KW-1185">Reference proteome</keyword>
<dbReference type="EC" id="2.7.7.52" evidence="5"/>
<dbReference type="Pfam" id="PF03828">
    <property type="entry name" value="PAP_assoc"/>
    <property type="match status" value="1"/>
</dbReference>
<name>A0A8B7BR14_PHODC</name>
<keyword evidence="8" id="KW-0479">Metal-binding</keyword>
<dbReference type="InterPro" id="IPR043519">
    <property type="entry name" value="NT_sf"/>
</dbReference>
<comment type="subcellular location">
    <subcellularLocation>
        <location evidence="3">Cytoplasm</location>
    </subcellularLocation>
</comment>
<evidence type="ECO:0000256" key="5">
    <source>
        <dbReference type="ARBA" id="ARBA00012472"/>
    </source>
</evidence>